<proteinExistence type="predicted"/>
<evidence type="ECO:0000313" key="2">
    <source>
        <dbReference type="EMBL" id="KAF4955047.1"/>
    </source>
</evidence>
<accession>A0A8H4TCD7</accession>
<organism evidence="2 3">
    <name type="scientific">Fusarium sarcochroum</name>
    <dbReference type="NCBI Taxonomy" id="1208366"/>
    <lineage>
        <taxon>Eukaryota</taxon>
        <taxon>Fungi</taxon>
        <taxon>Dikarya</taxon>
        <taxon>Ascomycota</taxon>
        <taxon>Pezizomycotina</taxon>
        <taxon>Sordariomycetes</taxon>
        <taxon>Hypocreomycetidae</taxon>
        <taxon>Hypocreales</taxon>
        <taxon>Nectriaceae</taxon>
        <taxon>Fusarium</taxon>
        <taxon>Fusarium lateritium species complex</taxon>
    </lineage>
</organism>
<evidence type="ECO:0000313" key="3">
    <source>
        <dbReference type="Proteomes" id="UP000622797"/>
    </source>
</evidence>
<feature type="region of interest" description="Disordered" evidence="1">
    <location>
        <begin position="576"/>
        <end position="612"/>
    </location>
</feature>
<dbReference type="Proteomes" id="UP000622797">
    <property type="component" value="Unassembled WGS sequence"/>
</dbReference>
<feature type="compositionally biased region" description="Basic residues" evidence="1">
    <location>
        <begin position="246"/>
        <end position="262"/>
    </location>
</feature>
<feature type="region of interest" description="Disordered" evidence="1">
    <location>
        <begin position="217"/>
        <end position="321"/>
    </location>
</feature>
<sequence>MKAPRDKLLSEALASFELENEDPLNLLCLQGDLHPMRGCTGPSLNTLKVNLSPRNSDLTALFKERHRHVVSAGRDDSNRNMLLDNALSYLQEDAATRWSYWLRQSGRANATKNDLPHWSCCDNSQGDEIVGTGPEPLVLSNHSDTQEPAEFAPHNIVPNQTRTSNEHIPLSEHELLQQHLRMIDALLADSDLSPNQESEAILSNDGDVRRHSEPAAPALIVSTPREETSGSSTPSGPSSKTTMTTAKRKKKGQRIGGNKRAKITLDTVDKPMGEPTNHYGSTDSQSPNHSHSQSSPTNLHADHQTDENGSNRVQPHFSGGFNDELGGPCHVNQVDETNAVRAGVDNFACLDVVYSTNDDIVSSVGLNPDRGSPVWSILDVSGCIEDNMHAFPDPSFRTTMPRKDRPIDGYEMQVRTSTEQVIHGEAMSPTGYASKSLPQCTMERIPVAPSVTHLNGLWFTHQETEPGAGKHLLELEVATLAERPEEYGDGEVDAQSVKESYATKFSDLAWIGRVDNGMSGSNHRTKVSTFGSSMSKRQQPYAVNMPLRSRRYSNEERKAIEKQTWINYDGSERAPFLDDAGLSPDGERTGNNKARHLTKPLTPNSDEGGGESTIGTTKIGISGVLHTAGADSVDTGVMQSFCGRPSLRHSTLNSPPHISNVATISNTGECNASRYDAMTAQESDHRRLGMLYHPYHASFRDSVEDKALEEAPYRQGSALDHDNILAPQTAKLAFSDADFDVFVDAEHHLQNAASLPQCSVMPLPQISYFGFATARDIDSATDSLTTKPSCLVDHEAKENVNDSDGTMIGLSNSMLQTHASALKTLATDNPRRWMDD</sequence>
<reference evidence="2" key="2">
    <citation type="submission" date="2020-05" db="EMBL/GenBank/DDBJ databases">
        <authorList>
            <person name="Kim H.-S."/>
            <person name="Proctor R.H."/>
            <person name="Brown D.W."/>
        </authorList>
    </citation>
    <scope>NUCLEOTIDE SEQUENCE</scope>
    <source>
        <strain evidence="2">NRRL 20472</strain>
    </source>
</reference>
<protein>
    <submittedName>
        <fullName evidence="2">Uncharacterized protein</fullName>
    </submittedName>
</protein>
<gene>
    <name evidence="2" type="ORF">FSARC_11954</name>
</gene>
<keyword evidence="3" id="KW-1185">Reference proteome</keyword>
<reference evidence="2" key="1">
    <citation type="journal article" date="2020" name="BMC Genomics">
        <title>Correction to: Identification and distribution of gene clusters required for synthesis of sphingolipid metabolism inhibitors in diverse species of the filamentous fungus Fusarium.</title>
        <authorList>
            <person name="Kim H.S."/>
            <person name="Lohmar J.M."/>
            <person name="Busman M."/>
            <person name="Brown D.W."/>
            <person name="Naumann T.A."/>
            <person name="Divon H.H."/>
            <person name="Lysoe E."/>
            <person name="Uhlig S."/>
            <person name="Proctor R.H."/>
        </authorList>
    </citation>
    <scope>NUCLEOTIDE SEQUENCE</scope>
    <source>
        <strain evidence="2">NRRL 20472</strain>
    </source>
</reference>
<evidence type="ECO:0000256" key="1">
    <source>
        <dbReference type="SAM" id="MobiDB-lite"/>
    </source>
</evidence>
<feature type="compositionally biased region" description="Low complexity" evidence="1">
    <location>
        <begin position="284"/>
        <end position="298"/>
    </location>
</feature>
<dbReference type="AlphaFoldDB" id="A0A8H4TCD7"/>
<name>A0A8H4TCD7_9HYPO</name>
<comment type="caution">
    <text evidence="2">The sequence shown here is derived from an EMBL/GenBank/DDBJ whole genome shotgun (WGS) entry which is preliminary data.</text>
</comment>
<feature type="compositionally biased region" description="Low complexity" evidence="1">
    <location>
        <begin position="229"/>
        <end position="245"/>
    </location>
</feature>
<dbReference type="EMBL" id="JABEXW010000792">
    <property type="protein sequence ID" value="KAF4955047.1"/>
    <property type="molecule type" value="Genomic_DNA"/>
</dbReference>